<keyword evidence="8" id="KW-0472">Membrane</keyword>
<evidence type="ECO:0000313" key="13">
    <source>
        <dbReference type="Proteomes" id="UP000095009"/>
    </source>
</evidence>
<dbReference type="GO" id="GO:0043337">
    <property type="term" value="F:cardiolipin synthase (CMP-forming)"/>
    <property type="evidence" value="ECO:0007669"/>
    <property type="project" value="EnsemblFungi"/>
</dbReference>
<proteinExistence type="inferred from homology"/>
<dbReference type="FunFam" id="1.20.120.1760:FF:000017">
    <property type="entry name" value="Phosphatidyl synthase"/>
    <property type="match status" value="1"/>
</dbReference>
<keyword evidence="10" id="KW-1208">Phospholipid metabolism</keyword>
<evidence type="ECO:0000256" key="3">
    <source>
        <dbReference type="ARBA" id="ARBA00022516"/>
    </source>
</evidence>
<dbReference type="PANTHER" id="PTHR14269">
    <property type="entry name" value="CDP-DIACYLGLYCEROL--GLYCEROL-3-PHOSPHATE 3-PHOSPHATIDYLTRANSFERASE-RELATED"/>
    <property type="match status" value="1"/>
</dbReference>
<gene>
    <name evidence="12" type="ORF">NADFUDRAFT_6847</name>
</gene>
<comment type="similarity">
    <text evidence="2 11">Belongs to the CDP-alcohol phosphatidyltransferase class-I family.</text>
</comment>
<dbReference type="Pfam" id="PF01066">
    <property type="entry name" value="CDP-OH_P_transf"/>
    <property type="match status" value="1"/>
</dbReference>
<feature type="non-terminal residue" evidence="12">
    <location>
        <position position="209"/>
    </location>
</feature>
<dbReference type="Proteomes" id="UP000095009">
    <property type="component" value="Unassembled WGS sequence"/>
</dbReference>
<keyword evidence="3" id="KW-0444">Lipid biosynthesis</keyword>
<reference evidence="12 13" key="1">
    <citation type="journal article" date="2016" name="Proc. Natl. Acad. Sci. U.S.A.">
        <title>Comparative genomics of biotechnologically important yeasts.</title>
        <authorList>
            <person name="Riley R."/>
            <person name="Haridas S."/>
            <person name="Wolfe K.H."/>
            <person name="Lopes M.R."/>
            <person name="Hittinger C.T."/>
            <person name="Goeker M."/>
            <person name="Salamov A.A."/>
            <person name="Wisecaver J.H."/>
            <person name="Long T.M."/>
            <person name="Calvey C.H."/>
            <person name="Aerts A.L."/>
            <person name="Barry K.W."/>
            <person name="Choi C."/>
            <person name="Clum A."/>
            <person name="Coughlan A.Y."/>
            <person name="Deshpande S."/>
            <person name="Douglass A.P."/>
            <person name="Hanson S.J."/>
            <person name="Klenk H.-P."/>
            <person name="LaButti K.M."/>
            <person name="Lapidus A."/>
            <person name="Lindquist E.A."/>
            <person name="Lipzen A.M."/>
            <person name="Meier-Kolthoff J.P."/>
            <person name="Ohm R.A."/>
            <person name="Otillar R.P."/>
            <person name="Pangilinan J.L."/>
            <person name="Peng Y."/>
            <person name="Rokas A."/>
            <person name="Rosa C.A."/>
            <person name="Scheuner C."/>
            <person name="Sibirny A.A."/>
            <person name="Slot J.C."/>
            <person name="Stielow J.B."/>
            <person name="Sun H."/>
            <person name="Kurtzman C.P."/>
            <person name="Blackwell M."/>
            <person name="Grigoriev I.V."/>
            <person name="Jeffries T.W."/>
        </authorList>
    </citation>
    <scope>NUCLEOTIDE SEQUENCE [LARGE SCALE GENOMIC DNA]</scope>
    <source>
        <strain evidence="12 13">DSM 6958</strain>
    </source>
</reference>
<name>A0A1E3PM56_9ASCO</name>
<dbReference type="InterPro" id="IPR000462">
    <property type="entry name" value="CDP-OH_P_trans"/>
</dbReference>
<keyword evidence="5" id="KW-0812">Transmembrane</keyword>
<feature type="non-terminal residue" evidence="12">
    <location>
        <position position="1"/>
    </location>
</feature>
<dbReference type="GO" id="GO:0008444">
    <property type="term" value="F:CDP-diacylglycerol-glycerol-3-phosphate 3-phosphatidyltransferase activity"/>
    <property type="evidence" value="ECO:0007669"/>
    <property type="project" value="InterPro"/>
</dbReference>
<keyword evidence="7" id="KW-0443">Lipid metabolism</keyword>
<dbReference type="PIRSF" id="PIRSF000847">
    <property type="entry name" value="Phos_ph_gly_syn"/>
    <property type="match status" value="1"/>
</dbReference>
<evidence type="ECO:0000313" key="12">
    <source>
        <dbReference type="EMBL" id="ODQ66513.1"/>
    </source>
</evidence>
<evidence type="ECO:0000256" key="9">
    <source>
        <dbReference type="ARBA" id="ARBA00023209"/>
    </source>
</evidence>
<dbReference type="GO" id="GO:0006873">
    <property type="term" value="P:intracellular monoatomic ion homeostasis"/>
    <property type="evidence" value="ECO:0007669"/>
    <property type="project" value="EnsemblFungi"/>
</dbReference>
<keyword evidence="9" id="KW-0594">Phospholipid biosynthesis</keyword>
<accession>A0A1E3PM56</accession>
<keyword evidence="6" id="KW-1133">Transmembrane helix</keyword>
<sequence length="209" mass="23189">LKPSSIRENIWTVPNILTFTRLISAPIIGYLVVNERPVLALSLFTYSCVTDYVDGFIARKYKMQTVLGSVIDPMADKALMITLTCCLAQSGDMPLYLATLILGRDLLLGFSALYYRYISLPLPKTFGRFWDFGIPSAEVHPTTISKYNTALQMLYIGLAMVNPVLSQSIEPAAYETFAISMNYYGYLVGTTTVLSGLSYVFSSKAVKIL</sequence>
<evidence type="ECO:0000256" key="5">
    <source>
        <dbReference type="ARBA" id="ARBA00022692"/>
    </source>
</evidence>
<dbReference type="InterPro" id="IPR048254">
    <property type="entry name" value="CDP_ALCOHOL_P_TRANSF_CS"/>
</dbReference>
<dbReference type="GO" id="GO:0006612">
    <property type="term" value="P:protein targeting to membrane"/>
    <property type="evidence" value="ECO:0007669"/>
    <property type="project" value="EnsemblFungi"/>
</dbReference>
<keyword evidence="4 11" id="KW-0808">Transferase</keyword>
<evidence type="ECO:0000256" key="4">
    <source>
        <dbReference type="ARBA" id="ARBA00022679"/>
    </source>
</evidence>
<keyword evidence="13" id="KW-1185">Reference proteome</keyword>
<evidence type="ECO:0000256" key="7">
    <source>
        <dbReference type="ARBA" id="ARBA00023098"/>
    </source>
</evidence>
<dbReference type="GO" id="GO:0007006">
    <property type="term" value="P:mitochondrial membrane organization"/>
    <property type="evidence" value="ECO:0007669"/>
    <property type="project" value="EnsemblFungi"/>
</dbReference>
<evidence type="ECO:0000256" key="11">
    <source>
        <dbReference type="RuleBase" id="RU003750"/>
    </source>
</evidence>
<dbReference type="PANTHER" id="PTHR14269:SF60">
    <property type="entry name" value="CARDIOLIPIN SYNTHASE (CMP-FORMING)"/>
    <property type="match status" value="1"/>
</dbReference>
<organism evidence="12 13">
    <name type="scientific">Nadsonia fulvescens var. elongata DSM 6958</name>
    <dbReference type="NCBI Taxonomy" id="857566"/>
    <lineage>
        <taxon>Eukaryota</taxon>
        <taxon>Fungi</taxon>
        <taxon>Dikarya</taxon>
        <taxon>Ascomycota</taxon>
        <taxon>Saccharomycotina</taxon>
        <taxon>Dipodascomycetes</taxon>
        <taxon>Dipodascales</taxon>
        <taxon>Dipodascales incertae sedis</taxon>
        <taxon>Nadsonia</taxon>
    </lineage>
</organism>
<comment type="subcellular location">
    <subcellularLocation>
        <location evidence="1">Membrane</location>
        <topology evidence="1">Multi-pass membrane protein</topology>
    </subcellularLocation>
</comment>
<dbReference type="InterPro" id="IPR050324">
    <property type="entry name" value="CDP-alcohol_PTase-I"/>
</dbReference>
<dbReference type="GO" id="GO:0005739">
    <property type="term" value="C:mitochondrion"/>
    <property type="evidence" value="ECO:0007669"/>
    <property type="project" value="TreeGrafter"/>
</dbReference>
<dbReference type="AlphaFoldDB" id="A0A1E3PM56"/>
<dbReference type="EMBL" id="KV454408">
    <property type="protein sequence ID" value="ODQ66513.1"/>
    <property type="molecule type" value="Genomic_DNA"/>
</dbReference>
<dbReference type="InterPro" id="IPR043130">
    <property type="entry name" value="CDP-OH_PTrfase_TM_dom"/>
</dbReference>
<dbReference type="STRING" id="857566.A0A1E3PM56"/>
<protein>
    <submittedName>
        <fullName evidence="12">CDP-diacylglycerol--glycerol-3-phosphate 3-phosphatidyltransferase</fullName>
    </submittedName>
</protein>
<dbReference type="InterPro" id="IPR004570">
    <property type="entry name" value="Phosphatidylglycerol_P_synth"/>
</dbReference>
<dbReference type="OrthoDB" id="10020554at2759"/>
<evidence type="ECO:0000256" key="8">
    <source>
        <dbReference type="ARBA" id="ARBA00023136"/>
    </source>
</evidence>
<evidence type="ECO:0000256" key="2">
    <source>
        <dbReference type="ARBA" id="ARBA00010441"/>
    </source>
</evidence>
<dbReference type="GO" id="GO:0032049">
    <property type="term" value="P:cardiolipin biosynthetic process"/>
    <property type="evidence" value="ECO:0007669"/>
    <property type="project" value="TreeGrafter"/>
</dbReference>
<evidence type="ECO:0000256" key="1">
    <source>
        <dbReference type="ARBA" id="ARBA00004141"/>
    </source>
</evidence>
<dbReference type="Gene3D" id="1.20.120.1760">
    <property type="match status" value="1"/>
</dbReference>
<evidence type="ECO:0000256" key="10">
    <source>
        <dbReference type="ARBA" id="ARBA00023264"/>
    </source>
</evidence>
<dbReference type="GO" id="GO:0016020">
    <property type="term" value="C:membrane"/>
    <property type="evidence" value="ECO:0007669"/>
    <property type="project" value="UniProtKB-SubCell"/>
</dbReference>
<evidence type="ECO:0000256" key="6">
    <source>
        <dbReference type="ARBA" id="ARBA00022989"/>
    </source>
</evidence>
<dbReference type="PROSITE" id="PS00379">
    <property type="entry name" value="CDP_ALCOHOL_P_TRANSF"/>
    <property type="match status" value="1"/>
</dbReference>